<dbReference type="InterPro" id="IPR029058">
    <property type="entry name" value="AB_hydrolase_fold"/>
</dbReference>
<evidence type="ECO:0000313" key="4">
    <source>
        <dbReference type="EMBL" id="GAO42156.1"/>
    </source>
</evidence>
<dbReference type="SUPFAM" id="SSF69304">
    <property type="entry name" value="Tricorn protease N-terminal domain"/>
    <property type="match status" value="1"/>
</dbReference>
<dbReference type="Pfam" id="PF00326">
    <property type="entry name" value="Peptidase_S9"/>
    <property type="match status" value="1"/>
</dbReference>
<gene>
    <name evidence="4" type="ORF">FPE01S_01_11690</name>
</gene>
<feature type="domain" description="Peptidase S9 prolyl oligopeptidase catalytic" evidence="3">
    <location>
        <begin position="510"/>
        <end position="715"/>
    </location>
</feature>
<proteinExistence type="predicted"/>
<organism evidence="4 5">
    <name type="scientific">Flavihumibacter petaseus NBRC 106054</name>
    <dbReference type="NCBI Taxonomy" id="1220578"/>
    <lineage>
        <taxon>Bacteria</taxon>
        <taxon>Pseudomonadati</taxon>
        <taxon>Bacteroidota</taxon>
        <taxon>Chitinophagia</taxon>
        <taxon>Chitinophagales</taxon>
        <taxon>Chitinophagaceae</taxon>
        <taxon>Flavihumibacter</taxon>
    </lineage>
</organism>
<dbReference type="Gene3D" id="3.40.50.1820">
    <property type="entry name" value="alpha/beta hydrolase"/>
    <property type="match status" value="1"/>
</dbReference>
<dbReference type="InterPro" id="IPR011659">
    <property type="entry name" value="WD40"/>
</dbReference>
<protein>
    <submittedName>
        <fullName evidence="4">Peptidase S9 family protein</fullName>
    </submittedName>
</protein>
<evidence type="ECO:0000256" key="1">
    <source>
        <dbReference type="ARBA" id="ARBA00022801"/>
    </source>
</evidence>
<keyword evidence="5" id="KW-1185">Reference proteome</keyword>
<dbReference type="EMBL" id="BBWV01000001">
    <property type="protein sequence ID" value="GAO42156.1"/>
    <property type="molecule type" value="Genomic_DNA"/>
</dbReference>
<evidence type="ECO:0000259" key="3">
    <source>
        <dbReference type="Pfam" id="PF00326"/>
    </source>
</evidence>
<keyword evidence="2" id="KW-0720">Serine protease</keyword>
<dbReference type="PANTHER" id="PTHR42776">
    <property type="entry name" value="SERINE PEPTIDASE S9 FAMILY MEMBER"/>
    <property type="match status" value="1"/>
</dbReference>
<reference evidence="4 5" key="1">
    <citation type="submission" date="2015-04" db="EMBL/GenBank/DDBJ databases">
        <title>Whole genome shotgun sequence of Flavihumibacter petaseus NBRC 106054.</title>
        <authorList>
            <person name="Miyazawa S."/>
            <person name="Hosoyama A."/>
            <person name="Hashimoto M."/>
            <person name="Noguchi M."/>
            <person name="Tsuchikane K."/>
            <person name="Ohji S."/>
            <person name="Yamazoe A."/>
            <person name="Ichikawa N."/>
            <person name="Kimura A."/>
            <person name="Fujita N."/>
        </authorList>
    </citation>
    <scope>NUCLEOTIDE SEQUENCE [LARGE SCALE GENOMIC DNA]</scope>
    <source>
        <strain evidence="4 5">NBRC 106054</strain>
    </source>
</reference>
<dbReference type="SUPFAM" id="SSF53474">
    <property type="entry name" value="alpha/beta-Hydrolases"/>
    <property type="match status" value="1"/>
</dbReference>
<dbReference type="GO" id="GO:0004252">
    <property type="term" value="F:serine-type endopeptidase activity"/>
    <property type="evidence" value="ECO:0007669"/>
    <property type="project" value="TreeGrafter"/>
</dbReference>
<keyword evidence="1" id="KW-0378">Hydrolase</keyword>
<dbReference type="PANTHER" id="PTHR42776:SF27">
    <property type="entry name" value="DIPEPTIDYL PEPTIDASE FAMILY MEMBER 6"/>
    <property type="match status" value="1"/>
</dbReference>
<dbReference type="Proteomes" id="UP000033121">
    <property type="component" value="Unassembled WGS sequence"/>
</dbReference>
<dbReference type="Pfam" id="PF07676">
    <property type="entry name" value="PD40"/>
    <property type="match status" value="2"/>
</dbReference>
<sequence length="717" mass="79725">MRILSSTLLSVVLLICLDITMAQSPVQLSDMLRIQQAGSVIISPDGTQAYYTVTTIEPDAEKKWEYQYQTQLWTIPVSGSGAARQLTAGRESVSQPALSPDGRQIAFVRQADGKSQLFLLPLSGGEAIQLTRGKYAAYNPVWSPDGRQLAFVSSIPWKDFANDSAVNKGTRQPEWPMEKPGNDSSYLLSSTVIPNPDGSLAEVRAWLQLNEKDKKAKVINRLDFQEESTTSGDLNVNQVFITDIRNPQPKQITSGFNSWSNPQFLNNQVLLVSGKADQHKHPDRVMAMGIYSVRTDGTGLSPFLVKIGYSYSLATISRSGKWIAVLHNNPDTLSIPALSILPANGREADLIPVPVDRAKGSLSWRGDTQLFGTLQSNGGITLFQYDISSRKLTRFGAADEGVNQLAVGNSNLLYSKTKIADPSELYISDLQGQKEKMLTRLNSGWLAQRRLSIPQKHEFLNNRGQTIEYWVMKPLAAAEGAPVDGRYPLLLQIHGGPTAMWGPGENSMWHEFQYWCAKGYGVVYANPRGSGGYGVDFMRANSGDWGAGPMSDVLTALDKTVAEGWADTSRLFLSGGSYAGYLGAYILGHDHRFRAACSQRGVYDLQTFFGEGNAWRLVPWYFGGYPWQPAVKSLLDKESPISYVDQITTPYIIFHGENDLRTGVIQSEQLYKSLKVLQRPVEYVRHPGATHEITRSGNNRQRLDQLLRTWEFFERFR</sequence>
<accession>A0A0E9MXK7</accession>
<dbReference type="InterPro" id="IPR001375">
    <property type="entry name" value="Peptidase_S9_cat"/>
</dbReference>
<dbReference type="GO" id="GO:0006508">
    <property type="term" value="P:proteolysis"/>
    <property type="evidence" value="ECO:0007669"/>
    <property type="project" value="InterPro"/>
</dbReference>
<evidence type="ECO:0000313" key="5">
    <source>
        <dbReference type="Proteomes" id="UP000033121"/>
    </source>
</evidence>
<evidence type="ECO:0000256" key="2">
    <source>
        <dbReference type="ARBA" id="ARBA00022825"/>
    </source>
</evidence>
<name>A0A0E9MXK7_9BACT</name>
<dbReference type="InterPro" id="IPR011042">
    <property type="entry name" value="6-blade_b-propeller_TolB-like"/>
</dbReference>
<dbReference type="AlphaFoldDB" id="A0A0E9MXK7"/>
<comment type="caution">
    <text evidence="4">The sequence shown here is derived from an EMBL/GenBank/DDBJ whole genome shotgun (WGS) entry which is preliminary data.</text>
</comment>
<dbReference type="STRING" id="1220578.FPE01S_01_11690"/>
<dbReference type="Gene3D" id="2.120.10.30">
    <property type="entry name" value="TolB, C-terminal domain"/>
    <property type="match status" value="1"/>
</dbReference>
<dbReference type="RefSeq" id="WP_046367900.1">
    <property type="nucleotide sequence ID" value="NZ_BBWV01000001.1"/>
</dbReference>
<keyword evidence="2" id="KW-0645">Protease</keyword>